<evidence type="ECO:0000313" key="6">
    <source>
        <dbReference type="Proteomes" id="UP000539372"/>
    </source>
</evidence>
<evidence type="ECO:0000256" key="2">
    <source>
        <dbReference type="ARBA" id="ARBA00023125"/>
    </source>
</evidence>
<keyword evidence="2" id="KW-0238">DNA-binding</keyword>
<dbReference type="InterPro" id="IPR000524">
    <property type="entry name" value="Tscrpt_reg_HTH_GntR"/>
</dbReference>
<organism evidence="5 6">
    <name type="scientific">Pacificispira spongiicola</name>
    <dbReference type="NCBI Taxonomy" id="2729598"/>
    <lineage>
        <taxon>Bacteria</taxon>
        <taxon>Pseudomonadati</taxon>
        <taxon>Pseudomonadota</taxon>
        <taxon>Alphaproteobacteria</taxon>
        <taxon>Rhodospirillales</taxon>
        <taxon>Rhodospirillaceae</taxon>
        <taxon>Pacificispira</taxon>
    </lineage>
</organism>
<sequence>MSRANPKTIALARRIMDIVRHEGLEAGTHLPETGLAERLGVSRSPVRTALALLQERGVVSTAPNQGYFLLCNTDSEAFRNAVPPESLDERITRDLVRARFANLVPEQVSVTDVMRRYDLDRPSANRILSGMARDGIVERAAGQGYSFGPVLNDADAYEESYRYRLLIEPAAILEPGFAPDPKRFEQLRKRHIDLLEAGVDSAPMSELFEIDAEFHEAIAEACGNRFLRHAIQLQTRLRRLSEYENYSERSRLRDSCEEHLAIMDAIQAGRVKEAATLMRRHIEVSRDVRPNFNKVRALAHRKMTRR</sequence>
<dbReference type="SMART" id="SM00345">
    <property type="entry name" value="HTH_GNTR"/>
    <property type="match status" value="2"/>
</dbReference>
<dbReference type="Pfam" id="PF00392">
    <property type="entry name" value="GntR"/>
    <property type="match status" value="1"/>
</dbReference>
<evidence type="ECO:0000313" key="5">
    <source>
        <dbReference type="EMBL" id="NMM43028.1"/>
    </source>
</evidence>
<comment type="caution">
    <text evidence="5">The sequence shown here is derived from an EMBL/GenBank/DDBJ whole genome shotgun (WGS) entry which is preliminary data.</text>
</comment>
<keyword evidence="1" id="KW-0805">Transcription regulation</keyword>
<dbReference type="EMBL" id="JABBNT010000001">
    <property type="protein sequence ID" value="NMM43028.1"/>
    <property type="molecule type" value="Genomic_DNA"/>
</dbReference>
<dbReference type="AlphaFoldDB" id="A0A7Y0HE13"/>
<dbReference type="InterPro" id="IPR036388">
    <property type="entry name" value="WH-like_DNA-bd_sf"/>
</dbReference>
<feature type="domain" description="HTH gntR-type" evidence="4">
    <location>
        <begin position="5"/>
        <end position="72"/>
    </location>
</feature>
<evidence type="ECO:0000256" key="1">
    <source>
        <dbReference type="ARBA" id="ARBA00023015"/>
    </source>
</evidence>
<dbReference type="Proteomes" id="UP000539372">
    <property type="component" value="Unassembled WGS sequence"/>
</dbReference>
<accession>A0A7Y0HE13</accession>
<dbReference type="InterPro" id="IPR008920">
    <property type="entry name" value="TF_FadR/GntR_C"/>
</dbReference>
<dbReference type="GO" id="GO:0003677">
    <property type="term" value="F:DNA binding"/>
    <property type="evidence" value="ECO:0007669"/>
    <property type="project" value="UniProtKB-KW"/>
</dbReference>
<keyword evidence="6" id="KW-1185">Reference proteome</keyword>
<reference evidence="5 6" key="1">
    <citation type="submission" date="2020-04" db="EMBL/GenBank/DDBJ databases">
        <title>Rhodospirillaceae bacterium KN72 isolated from deep sea.</title>
        <authorList>
            <person name="Zhang D.-C."/>
        </authorList>
    </citation>
    <scope>NUCLEOTIDE SEQUENCE [LARGE SCALE GENOMIC DNA]</scope>
    <source>
        <strain evidence="5 6">KN72</strain>
    </source>
</reference>
<evidence type="ECO:0000259" key="4">
    <source>
        <dbReference type="PROSITE" id="PS50949"/>
    </source>
</evidence>
<dbReference type="SUPFAM" id="SSF46785">
    <property type="entry name" value="Winged helix' DNA-binding domain"/>
    <property type="match status" value="1"/>
</dbReference>
<protein>
    <submittedName>
        <fullName evidence="5">GntR family transcriptional regulator</fullName>
    </submittedName>
</protein>
<dbReference type="RefSeq" id="WP_169623338.1">
    <property type="nucleotide sequence ID" value="NZ_JABBNT010000001.1"/>
</dbReference>
<dbReference type="Gene3D" id="1.10.10.10">
    <property type="entry name" value="Winged helix-like DNA-binding domain superfamily/Winged helix DNA-binding domain"/>
    <property type="match status" value="2"/>
</dbReference>
<dbReference type="SUPFAM" id="SSF48008">
    <property type="entry name" value="GntR ligand-binding domain-like"/>
    <property type="match status" value="1"/>
</dbReference>
<proteinExistence type="predicted"/>
<dbReference type="PANTHER" id="PTHR43537">
    <property type="entry name" value="TRANSCRIPTIONAL REGULATOR, GNTR FAMILY"/>
    <property type="match status" value="1"/>
</dbReference>
<dbReference type="CDD" id="cd07377">
    <property type="entry name" value="WHTH_GntR"/>
    <property type="match status" value="1"/>
</dbReference>
<dbReference type="PANTHER" id="PTHR43537:SF5">
    <property type="entry name" value="UXU OPERON TRANSCRIPTIONAL REGULATOR"/>
    <property type="match status" value="1"/>
</dbReference>
<name>A0A7Y0HE13_9PROT</name>
<dbReference type="Gene3D" id="1.20.120.530">
    <property type="entry name" value="GntR ligand-binding domain-like"/>
    <property type="match status" value="1"/>
</dbReference>
<dbReference type="InterPro" id="IPR036390">
    <property type="entry name" value="WH_DNA-bd_sf"/>
</dbReference>
<dbReference type="GO" id="GO:0003700">
    <property type="term" value="F:DNA-binding transcription factor activity"/>
    <property type="evidence" value="ECO:0007669"/>
    <property type="project" value="InterPro"/>
</dbReference>
<dbReference type="Pfam" id="PF07729">
    <property type="entry name" value="FCD"/>
    <property type="match status" value="1"/>
</dbReference>
<evidence type="ECO:0000256" key="3">
    <source>
        <dbReference type="ARBA" id="ARBA00023163"/>
    </source>
</evidence>
<dbReference type="InterPro" id="IPR011711">
    <property type="entry name" value="GntR_C"/>
</dbReference>
<gene>
    <name evidence="5" type="ORF">HH303_00965</name>
</gene>
<dbReference type="SMART" id="SM00895">
    <property type="entry name" value="FCD"/>
    <property type="match status" value="1"/>
</dbReference>
<keyword evidence="3" id="KW-0804">Transcription</keyword>
<dbReference type="PROSITE" id="PS50949">
    <property type="entry name" value="HTH_GNTR"/>
    <property type="match status" value="1"/>
</dbReference>